<evidence type="ECO:0008006" key="3">
    <source>
        <dbReference type="Google" id="ProtNLM"/>
    </source>
</evidence>
<organism evidence="1 2">
    <name type="scientific">candidate division WOR_3 bacterium SM23_42</name>
    <dbReference type="NCBI Taxonomy" id="1703779"/>
    <lineage>
        <taxon>Bacteria</taxon>
        <taxon>Bacteria division WOR-3</taxon>
    </lineage>
</organism>
<proteinExistence type="predicted"/>
<evidence type="ECO:0000313" key="2">
    <source>
        <dbReference type="Proteomes" id="UP000051373"/>
    </source>
</evidence>
<protein>
    <recommendedName>
        <fullName evidence="3">PorV/PorQ family protein</fullName>
    </recommendedName>
</protein>
<gene>
    <name evidence="1" type="ORF">AMJ83_08995</name>
</gene>
<accession>A0A0S8FQK3</accession>
<reference evidence="1 2" key="1">
    <citation type="journal article" date="2015" name="Microbiome">
        <title>Genomic resolution of linkages in carbon, nitrogen, and sulfur cycling among widespread estuary sediment bacteria.</title>
        <authorList>
            <person name="Baker B.J."/>
            <person name="Lazar C.S."/>
            <person name="Teske A.P."/>
            <person name="Dick G.J."/>
        </authorList>
    </citation>
    <scope>NUCLEOTIDE SEQUENCE [LARGE SCALE GENOMIC DNA]</scope>
    <source>
        <strain evidence="1">SM23_42</strain>
    </source>
</reference>
<comment type="caution">
    <text evidence="1">The sequence shown here is derived from an EMBL/GenBank/DDBJ whole genome shotgun (WGS) entry which is preliminary data.</text>
</comment>
<dbReference type="Proteomes" id="UP000051373">
    <property type="component" value="Unassembled WGS sequence"/>
</dbReference>
<dbReference type="AlphaFoldDB" id="A0A0S8FQK3"/>
<dbReference type="STRING" id="1703779.AMJ83_08995"/>
<dbReference type="EMBL" id="LJUJ01000021">
    <property type="protein sequence ID" value="KPK63001.1"/>
    <property type="molecule type" value="Genomic_DNA"/>
</dbReference>
<evidence type="ECO:0000313" key="1">
    <source>
        <dbReference type="EMBL" id="KPK63001.1"/>
    </source>
</evidence>
<sequence length="299" mass="32228">MHRIIILFTVPALLIGTKYAGEFQELQVGARACAMGGTGIAQFSDATSLYFNPAGTFFIQRSVHLMHAENFAGIVKNDFGAIVLPRGNMSVGVGLQYVHTSGIKLTTLPDTTAPPGSNNLPIAYDTVGTSDVLFYVNGSKGNDRLSVGANIKVFYRDLNAITGFGGGLDVGAALNLDYLKVGIVVRDFILSPLVWSSGRTETILPKIALGLAPVLPIAAINSEITIEADIVKVLDVSGFDVNLGFEYGYRDILFGRMGIYCGNYTLGVGLQYKRFTVDYAFMKHPELSNTNKFSAGMRF</sequence>
<name>A0A0S8FQK3_UNCW3</name>
<dbReference type="Gene3D" id="2.40.160.60">
    <property type="entry name" value="Outer membrane protein transport protein (OMPP1/FadL/TodX)"/>
    <property type="match status" value="1"/>
</dbReference>